<evidence type="ECO:0000256" key="1">
    <source>
        <dbReference type="ARBA" id="ARBA00023242"/>
    </source>
</evidence>
<dbReference type="InterPro" id="IPR036864">
    <property type="entry name" value="Zn2-C6_fun-type_DNA-bd_sf"/>
</dbReference>
<dbReference type="CDD" id="cd00067">
    <property type="entry name" value="GAL4"/>
    <property type="match status" value="1"/>
</dbReference>
<dbReference type="OrthoDB" id="5958943at2759"/>
<feature type="region of interest" description="Disordered" evidence="2">
    <location>
        <begin position="1"/>
        <end position="41"/>
    </location>
</feature>
<dbReference type="SUPFAM" id="SSF57701">
    <property type="entry name" value="Zn2/Cys6 DNA-binding domain"/>
    <property type="match status" value="1"/>
</dbReference>
<dbReference type="Gene3D" id="4.10.240.10">
    <property type="entry name" value="Zn(2)-C6 fungal-type DNA-binding domain"/>
    <property type="match status" value="1"/>
</dbReference>
<dbReference type="InterPro" id="IPR001138">
    <property type="entry name" value="Zn2Cys6_DnaBD"/>
</dbReference>
<feature type="region of interest" description="Disordered" evidence="2">
    <location>
        <begin position="193"/>
        <end position="212"/>
    </location>
</feature>
<feature type="region of interest" description="Disordered" evidence="2">
    <location>
        <begin position="392"/>
        <end position="432"/>
    </location>
</feature>
<dbReference type="PROSITE" id="PS50048">
    <property type="entry name" value="ZN2_CY6_FUNGAL_2"/>
    <property type="match status" value="1"/>
</dbReference>
<dbReference type="InterPro" id="IPR050797">
    <property type="entry name" value="Carb_Metab_Trans_Reg"/>
</dbReference>
<dbReference type="AlphaFoldDB" id="A0A9P3C5H2"/>
<feature type="compositionally biased region" description="Basic and acidic residues" evidence="2">
    <location>
        <begin position="29"/>
        <end position="39"/>
    </location>
</feature>
<dbReference type="RefSeq" id="XP_044652326.1">
    <property type="nucleotide sequence ID" value="XM_044796391.1"/>
</dbReference>
<protein>
    <recommendedName>
        <fullName evidence="3">Zn(2)-C6 fungal-type domain-containing protein</fullName>
    </recommendedName>
</protein>
<dbReference type="Pfam" id="PF00172">
    <property type="entry name" value="Zn_clus"/>
    <property type="match status" value="1"/>
</dbReference>
<dbReference type="Proteomes" id="UP000825890">
    <property type="component" value="Unassembled WGS sequence"/>
</dbReference>
<dbReference type="GeneID" id="68286846"/>
<keyword evidence="5" id="KW-1185">Reference proteome</keyword>
<evidence type="ECO:0000256" key="2">
    <source>
        <dbReference type="SAM" id="MobiDB-lite"/>
    </source>
</evidence>
<keyword evidence="1" id="KW-0539">Nucleus</keyword>
<organism evidence="4 5">
    <name type="scientific">Cercospora kikuchii</name>
    <dbReference type="NCBI Taxonomy" id="84275"/>
    <lineage>
        <taxon>Eukaryota</taxon>
        <taxon>Fungi</taxon>
        <taxon>Dikarya</taxon>
        <taxon>Ascomycota</taxon>
        <taxon>Pezizomycotina</taxon>
        <taxon>Dothideomycetes</taxon>
        <taxon>Dothideomycetidae</taxon>
        <taxon>Mycosphaerellales</taxon>
        <taxon>Mycosphaerellaceae</taxon>
        <taxon>Cercospora</taxon>
    </lineage>
</organism>
<evidence type="ECO:0000313" key="4">
    <source>
        <dbReference type="EMBL" id="GIZ37839.1"/>
    </source>
</evidence>
<accession>A0A9P3C5H2</accession>
<feature type="domain" description="Zn(2)-C6 fungal-type" evidence="3">
    <location>
        <begin position="20"/>
        <end position="58"/>
    </location>
</feature>
<gene>
    <name evidence="4" type="ORF">CKM354_000127100</name>
</gene>
<dbReference type="EMBL" id="BOLY01000001">
    <property type="protein sequence ID" value="GIZ37839.1"/>
    <property type="molecule type" value="Genomic_DNA"/>
</dbReference>
<evidence type="ECO:0000259" key="3">
    <source>
        <dbReference type="PROSITE" id="PS50048"/>
    </source>
</evidence>
<reference evidence="4 5" key="1">
    <citation type="submission" date="2021-01" db="EMBL/GenBank/DDBJ databases">
        <title>Cercospora kikuchii MAFF 305040 whole genome shotgun sequence.</title>
        <authorList>
            <person name="Kashiwa T."/>
            <person name="Suzuki T."/>
        </authorList>
    </citation>
    <scope>NUCLEOTIDE SEQUENCE [LARGE SCALE GENOMIC DNA]</scope>
    <source>
        <strain evidence="4 5">MAFF 305040</strain>
    </source>
</reference>
<dbReference type="GO" id="GO:0008270">
    <property type="term" value="F:zinc ion binding"/>
    <property type="evidence" value="ECO:0007669"/>
    <property type="project" value="InterPro"/>
</dbReference>
<sequence>MSSTDGSHLAGKPKRRQNRSCDQCRTGKRRCDVQPDTRDLSTFSACSNCKKWKKECTIEWLKSREDRRQRTHHDEQSRLSPADQDEGVFLSLPPSNPWMGKGPPSQASDSSFGVDVSGVPPSVSTASRQPSWTASTGSMRNASTHLPPKPFPVPQNVGMPYQWPFAGTTSQVMELDEISGYPNISPVPSALFSDSNMPQRSKPRDSFSVASESYLADDDRNEAQSVTSSRDWHFPGVVRDVTKVGQKRRRADTVEELDSTTELTSNTDLTFETPSWSFAKGFVRPQSPFASHFLSEDFNRVQVKSGLLKVYHDSFEGALSCWLTERNCPYSISSFRDQNVWSRSWANRIFARTAALDDTYAAAGILSARDQRQASKVLNAVVMAFAAQWSRPERHKPAKQPGPFSPDQLFEEISEQNGNGNGPGPAPTANFGRNVQKTLWHKAKAALNEASENMSFKVIFAGIIFALTQRPVETVEINSSTESAEDKLSALFNLLDIDGPTLSLDAALRKLHDHRRHLRQAKFVAQAARKAPTHLSTEEQETFNLLYWMAVMFDSLSAVMNKRSFTIDDAETRISRENLQPVQPPSHVFSDPQDEMAAQLMDDTNLWGSFFMREQSHIGDLRKQSTRWPCSYIDAAACLADAAPVKVLLYRRVGHLQGLFYQEANPEEVERGLESVLEVYNHWSASYGLFISDCIKHHETLPVRIQSWYTLLAAHWNLAVLIFADLIETLTHAGMTMSCNTELRQSMNLSASIRQHAVVEISDLGFHARHTSEPTAFAQSPDFHHAVNEAALLTEPWTVVLIRAFGFAGAILAKRVKAEGSKGEICVEVPSESRRRLQWCVDALALLGRKSDMAMCAADILRKATS</sequence>
<dbReference type="GO" id="GO:0000981">
    <property type="term" value="F:DNA-binding transcription factor activity, RNA polymerase II-specific"/>
    <property type="evidence" value="ECO:0007669"/>
    <property type="project" value="InterPro"/>
</dbReference>
<name>A0A9P3C5H2_9PEZI</name>
<proteinExistence type="predicted"/>
<comment type="caution">
    <text evidence="4">The sequence shown here is derived from an EMBL/GenBank/DDBJ whole genome shotgun (WGS) entry which is preliminary data.</text>
</comment>
<feature type="compositionally biased region" description="Polar residues" evidence="2">
    <location>
        <begin position="125"/>
        <end position="144"/>
    </location>
</feature>
<feature type="compositionally biased region" description="Low complexity" evidence="2">
    <location>
        <begin position="108"/>
        <end position="124"/>
    </location>
</feature>
<feature type="region of interest" description="Disordered" evidence="2">
    <location>
        <begin position="66"/>
        <end position="150"/>
    </location>
</feature>
<dbReference type="SMART" id="SM00066">
    <property type="entry name" value="GAL4"/>
    <property type="match status" value="1"/>
</dbReference>
<feature type="compositionally biased region" description="Basic and acidic residues" evidence="2">
    <location>
        <begin position="66"/>
        <end position="77"/>
    </location>
</feature>
<evidence type="ECO:0000313" key="5">
    <source>
        <dbReference type="Proteomes" id="UP000825890"/>
    </source>
</evidence>
<dbReference type="PANTHER" id="PTHR31668">
    <property type="entry name" value="GLUCOSE TRANSPORT TRANSCRIPTION REGULATOR RGT1-RELATED-RELATED"/>
    <property type="match status" value="1"/>
</dbReference>